<evidence type="ECO:0000256" key="7">
    <source>
        <dbReference type="ARBA" id="ARBA00049929"/>
    </source>
</evidence>
<feature type="binding site" evidence="8">
    <location>
        <begin position="9"/>
        <end position="11"/>
    </location>
    <ligand>
        <name>ATP</name>
        <dbReference type="ChEBI" id="CHEBI:30616"/>
    </ligand>
</feature>
<reference evidence="10 11" key="1">
    <citation type="journal article" date="2015" name="Nature">
        <title>rRNA introns, odd ribosomes, and small enigmatic genomes across a large radiation of phyla.</title>
        <authorList>
            <person name="Brown C.T."/>
            <person name="Hug L.A."/>
            <person name="Thomas B.C."/>
            <person name="Sharon I."/>
            <person name="Castelle C.J."/>
            <person name="Singh A."/>
            <person name="Wilkins M.J."/>
            <person name="Williams K.H."/>
            <person name="Banfield J.F."/>
        </authorList>
    </citation>
    <scope>NUCLEOTIDE SEQUENCE [LARGE SCALE GENOMIC DNA]</scope>
</reference>
<keyword evidence="6 8" id="KW-0030">Aminoacyl-tRNA synthetase</keyword>
<dbReference type="InterPro" id="IPR001412">
    <property type="entry name" value="aa-tRNA-synth_I_CS"/>
</dbReference>
<comment type="function">
    <text evidence="8">Catalyzes the attachment of tryptophan to tRNA(Trp).</text>
</comment>
<feature type="short sequence motif" description="'KMSKS' region" evidence="8">
    <location>
        <begin position="191"/>
        <end position="195"/>
    </location>
</feature>
<sequence length="330" mass="37076">MKRILTGDRPTGKLHLGNYIGSLKNRVRLQDEYEAYIFIADLHALTTYFDKTANLKSNIKDLMLDYLSVGLNPEKVTFFLQSKIPEIVEIAYYLGLLTPRPVIARQPALKEKLDSGEQDTVGLFYYPVLMAADILSIKGDLVPVGKDQKAHVEFARDIAQKFNDLYGKTFVIPEPLVGEIPTLPGTNGQSKMGKSLGNAIFLTDFAEEVEKKVMGMYTDPKRVHATDPGTVEGNPVFVYLDAFGSSSDHEQITKYQELYRVGQVGDIEVKKYLAKILNNFLDPIRKSRARYERDPELVEGILKEGTAKARAEAQKTLAEVKRAMKLDYFG</sequence>
<comment type="similarity">
    <text evidence="1 8 9">Belongs to the class-I aminoacyl-tRNA synthetase family.</text>
</comment>
<dbReference type="Proteomes" id="UP000034753">
    <property type="component" value="Unassembled WGS sequence"/>
</dbReference>
<evidence type="ECO:0000256" key="3">
    <source>
        <dbReference type="ARBA" id="ARBA00022741"/>
    </source>
</evidence>
<dbReference type="InterPro" id="IPR050203">
    <property type="entry name" value="Trp-tRNA_synthetase"/>
</dbReference>
<dbReference type="InterPro" id="IPR002306">
    <property type="entry name" value="Trp-tRNA-ligase"/>
</dbReference>
<evidence type="ECO:0000256" key="1">
    <source>
        <dbReference type="ARBA" id="ARBA00005594"/>
    </source>
</evidence>
<dbReference type="EMBL" id="LCBN01000008">
    <property type="protein sequence ID" value="KKS14087.1"/>
    <property type="molecule type" value="Genomic_DNA"/>
</dbReference>
<keyword evidence="2 8" id="KW-0436">Ligase</keyword>
<dbReference type="NCBIfam" id="TIGR00233">
    <property type="entry name" value="trpS"/>
    <property type="match status" value="1"/>
</dbReference>
<dbReference type="GO" id="GO:0005829">
    <property type="term" value="C:cytosol"/>
    <property type="evidence" value="ECO:0007669"/>
    <property type="project" value="TreeGrafter"/>
</dbReference>
<evidence type="ECO:0000256" key="2">
    <source>
        <dbReference type="ARBA" id="ARBA00022598"/>
    </source>
</evidence>
<dbReference type="PATRIC" id="fig|1618429.3.peg.248"/>
<dbReference type="Pfam" id="PF00579">
    <property type="entry name" value="tRNA-synt_1b"/>
    <property type="match status" value="1"/>
</dbReference>
<evidence type="ECO:0000256" key="8">
    <source>
        <dbReference type="HAMAP-Rule" id="MF_00140"/>
    </source>
</evidence>
<evidence type="ECO:0000256" key="4">
    <source>
        <dbReference type="ARBA" id="ARBA00022840"/>
    </source>
</evidence>
<dbReference type="PROSITE" id="PS00178">
    <property type="entry name" value="AA_TRNA_LIGASE_I"/>
    <property type="match status" value="1"/>
</dbReference>
<dbReference type="HAMAP" id="MF_00140_B">
    <property type="entry name" value="Trp_tRNA_synth_B"/>
    <property type="match status" value="1"/>
</dbReference>
<accession>A0A0G0WPT0</accession>
<dbReference type="PANTHER" id="PTHR43766:SF1">
    <property type="entry name" value="TRYPTOPHAN--TRNA LIGASE, MITOCHONDRIAL"/>
    <property type="match status" value="1"/>
</dbReference>
<evidence type="ECO:0000256" key="9">
    <source>
        <dbReference type="RuleBase" id="RU363036"/>
    </source>
</evidence>
<comment type="caution">
    <text evidence="10">The sequence shown here is derived from an EMBL/GenBank/DDBJ whole genome shotgun (WGS) entry which is preliminary data.</text>
</comment>
<feature type="binding site" evidence="8">
    <location>
        <begin position="191"/>
        <end position="195"/>
    </location>
    <ligand>
        <name>ATP</name>
        <dbReference type="ChEBI" id="CHEBI:30616"/>
    </ligand>
</feature>
<dbReference type="EC" id="6.1.1.2" evidence="8"/>
<comment type="subunit">
    <text evidence="8">Homodimer.</text>
</comment>
<dbReference type="AlphaFoldDB" id="A0A0G0WPT0"/>
<feature type="binding site" evidence="8">
    <location>
        <begin position="17"/>
        <end position="18"/>
    </location>
    <ligand>
        <name>ATP</name>
        <dbReference type="ChEBI" id="CHEBI:30616"/>
    </ligand>
</feature>
<dbReference type="PRINTS" id="PR01039">
    <property type="entry name" value="TRNASYNTHTRP"/>
</dbReference>
<feature type="binding site" evidence="8">
    <location>
        <position position="133"/>
    </location>
    <ligand>
        <name>L-tryptophan</name>
        <dbReference type="ChEBI" id="CHEBI:57912"/>
    </ligand>
</feature>
<proteinExistence type="inferred from homology"/>
<name>A0A0G0WPT0_9BACT</name>
<evidence type="ECO:0000256" key="6">
    <source>
        <dbReference type="ARBA" id="ARBA00023146"/>
    </source>
</evidence>
<dbReference type="CDD" id="cd00806">
    <property type="entry name" value="TrpRS_core"/>
    <property type="match status" value="1"/>
</dbReference>
<feature type="short sequence motif" description="'HIGH' region" evidence="8">
    <location>
        <begin position="10"/>
        <end position="18"/>
    </location>
</feature>
<protein>
    <recommendedName>
        <fullName evidence="8">Tryptophan--tRNA ligase</fullName>
        <ecNumber evidence="8">6.1.1.2</ecNumber>
    </recommendedName>
    <alternativeName>
        <fullName evidence="8">Tryptophanyl-tRNA synthetase</fullName>
        <shortName evidence="8">TrpRS</shortName>
    </alternativeName>
</protein>
<feature type="binding site" evidence="8">
    <location>
        <begin position="145"/>
        <end position="147"/>
    </location>
    <ligand>
        <name>ATP</name>
        <dbReference type="ChEBI" id="CHEBI:30616"/>
    </ligand>
</feature>
<keyword evidence="8" id="KW-0963">Cytoplasm</keyword>
<keyword evidence="3 8" id="KW-0547">Nucleotide-binding</keyword>
<dbReference type="SUPFAM" id="SSF52374">
    <property type="entry name" value="Nucleotidylyl transferase"/>
    <property type="match status" value="1"/>
</dbReference>
<comment type="subcellular location">
    <subcellularLocation>
        <location evidence="8">Cytoplasm</location>
    </subcellularLocation>
</comment>
<dbReference type="FunFam" id="1.10.240.10:FF:000005">
    <property type="entry name" value="Tryptophan--tRNA ligase"/>
    <property type="match status" value="1"/>
</dbReference>
<dbReference type="InterPro" id="IPR014729">
    <property type="entry name" value="Rossmann-like_a/b/a_fold"/>
</dbReference>
<dbReference type="InterPro" id="IPR002305">
    <property type="entry name" value="aa-tRNA-synth_Ic"/>
</dbReference>
<dbReference type="GO" id="GO:0005524">
    <property type="term" value="F:ATP binding"/>
    <property type="evidence" value="ECO:0007669"/>
    <property type="project" value="UniProtKB-UniRule"/>
</dbReference>
<feature type="binding site" evidence="8">
    <location>
        <position position="183"/>
    </location>
    <ligand>
        <name>ATP</name>
        <dbReference type="ChEBI" id="CHEBI:30616"/>
    </ligand>
</feature>
<comment type="catalytic activity">
    <reaction evidence="7 8">
        <text>tRNA(Trp) + L-tryptophan + ATP = L-tryptophyl-tRNA(Trp) + AMP + diphosphate + H(+)</text>
        <dbReference type="Rhea" id="RHEA:24080"/>
        <dbReference type="Rhea" id="RHEA-COMP:9671"/>
        <dbReference type="Rhea" id="RHEA-COMP:9705"/>
        <dbReference type="ChEBI" id="CHEBI:15378"/>
        <dbReference type="ChEBI" id="CHEBI:30616"/>
        <dbReference type="ChEBI" id="CHEBI:33019"/>
        <dbReference type="ChEBI" id="CHEBI:57912"/>
        <dbReference type="ChEBI" id="CHEBI:78442"/>
        <dbReference type="ChEBI" id="CHEBI:78535"/>
        <dbReference type="ChEBI" id="CHEBI:456215"/>
        <dbReference type="EC" id="6.1.1.2"/>
    </reaction>
</comment>
<dbReference type="GO" id="GO:0004830">
    <property type="term" value="F:tryptophan-tRNA ligase activity"/>
    <property type="evidence" value="ECO:0007669"/>
    <property type="project" value="UniProtKB-UniRule"/>
</dbReference>
<gene>
    <name evidence="8" type="primary">trpS</name>
    <name evidence="10" type="ORF">UU67_C0008G0019</name>
</gene>
<dbReference type="Gene3D" id="3.40.50.620">
    <property type="entry name" value="HUPs"/>
    <property type="match status" value="1"/>
</dbReference>
<dbReference type="Gene3D" id="1.10.240.10">
    <property type="entry name" value="Tyrosyl-Transfer RNA Synthetase"/>
    <property type="match status" value="1"/>
</dbReference>
<keyword evidence="4 8" id="KW-0067">ATP-binding</keyword>
<evidence type="ECO:0000256" key="5">
    <source>
        <dbReference type="ARBA" id="ARBA00022917"/>
    </source>
</evidence>
<evidence type="ECO:0000313" key="10">
    <source>
        <dbReference type="EMBL" id="KKS14087.1"/>
    </source>
</evidence>
<keyword evidence="5 8" id="KW-0648">Protein biosynthesis</keyword>
<dbReference type="PANTHER" id="PTHR43766">
    <property type="entry name" value="TRYPTOPHAN--TRNA LIGASE, MITOCHONDRIAL"/>
    <property type="match status" value="1"/>
</dbReference>
<organism evidence="10 11">
    <name type="scientific">Candidatus Daviesbacteria bacterium GW2011_GWB1_41_5</name>
    <dbReference type="NCBI Taxonomy" id="1618429"/>
    <lineage>
        <taxon>Bacteria</taxon>
        <taxon>Candidatus Daviesiibacteriota</taxon>
    </lineage>
</organism>
<evidence type="ECO:0000313" key="11">
    <source>
        <dbReference type="Proteomes" id="UP000034753"/>
    </source>
</evidence>
<dbReference type="InterPro" id="IPR024109">
    <property type="entry name" value="Trp-tRNA-ligase_bac-type"/>
</dbReference>
<dbReference type="GO" id="GO:0006436">
    <property type="term" value="P:tryptophanyl-tRNA aminoacylation"/>
    <property type="evidence" value="ECO:0007669"/>
    <property type="project" value="UniProtKB-UniRule"/>
</dbReference>